<evidence type="ECO:0000313" key="1">
    <source>
        <dbReference type="EMBL" id="GAA55233.1"/>
    </source>
</evidence>
<dbReference type="EMBL" id="DF143982">
    <property type="protein sequence ID" value="GAA55233.1"/>
    <property type="molecule type" value="Genomic_DNA"/>
</dbReference>
<name>G7YQK3_CLOSI</name>
<evidence type="ECO:0000313" key="2">
    <source>
        <dbReference type="Proteomes" id="UP000008909"/>
    </source>
</evidence>
<sequence>MLRMDDVATQKFRENKLYSSVLCCTTNRVFGRAAMGAKWHNSYEGVTGISKFPGSFRSVIVEVYEAAYSGCRDVLATTTRNMLRLVGFHLALLCNIARNEGEISRYPAKRKTYRFFFEFPNHTQSVPNNGRRLVTAYHVLQNDSRIGKLVRLLRRPCCESNLTAQTTVRLFTVNTFTISDVIQLCPVFTGGVVVTSSPDMSGSNKTGKYTVLQPDEERELNRIDSLATFFPPGRYIK</sequence>
<accession>G7YQK3</accession>
<proteinExistence type="predicted"/>
<gene>
    <name evidence="1" type="ORF">CLF_107405</name>
</gene>
<protein>
    <submittedName>
        <fullName evidence="1">Uncharacterized protein</fullName>
    </submittedName>
</protein>
<keyword evidence="2" id="KW-1185">Reference proteome</keyword>
<organism evidence="1 2">
    <name type="scientific">Clonorchis sinensis</name>
    <name type="common">Chinese liver fluke</name>
    <dbReference type="NCBI Taxonomy" id="79923"/>
    <lineage>
        <taxon>Eukaryota</taxon>
        <taxon>Metazoa</taxon>
        <taxon>Spiralia</taxon>
        <taxon>Lophotrochozoa</taxon>
        <taxon>Platyhelminthes</taxon>
        <taxon>Trematoda</taxon>
        <taxon>Digenea</taxon>
        <taxon>Opisthorchiida</taxon>
        <taxon>Opisthorchiata</taxon>
        <taxon>Opisthorchiidae</taxon>
        <taxon>Clonorchis</taxon>
    </lineage>
</organism>
<dbReference type="AlphaFoldDB" id="G7YQK3"/>
<dbReference type="Proteomes" id="UP000008909">
    <property type="component" value="Unassembled WGS sequence"/>
</dbReference>
<reference evidence="1" key="1">
    <citation type="journal article" date="2011" name="Genome Biol.">
        <title>The draft genome of the carcinogenic human liver fluke Clonorchis sinensis.</title>
        <authorList>
            <person name="Wang X."/>
            <person name="Chen W."/>
            <person name="Huang Y."/>
            <person name="Sun J."/>
            <person name="Men J."/>
            <person name="Liu H."/>
            <person name="Luo F."/>
            <person name="Guo L."/>
            <person name="Lv X."/>
            <person name="Deng C."/>
            <person name="Zhou C."/>
            <person name="Fan Y."/>
            <person name="Li X."/>
            <person name="Huang L."/>
            <person name="Hu Y."/>
            <person name="Liang C."/>
            <person name="Hu X."/>
            <person name="Xu J."/>
            <person name="Yu X."/>
        </authorList>
    </citation>
    <scope>NUCLEOTIDE SEQUENCE [LARGE SCALE GENOMIC DNA]</scope>
    <source>
        <strain evidence="1">Henan</strain>
    </source>
</reference>
<reference key="2">
    <citation type="submission" date="2011-10" db="EMBL/GenBank/DDBJ databases">
        <title>The genome and transcriptome sequence of Clonorchis sinensis provide insights into the carcinogenic liver fluke.</title>
        <authorList>
            <person name="Wang X."/>
            <person name="Huang Y."/>
            <person name="Chen W."/>
            <person name="Liu H."/>
            <person name="Guo L."/>
            <person name="Chen Y."/>
            <person name="Luo F."/>
            <person name="Zhou W."/>
            <person name="Sun J."/>
            <person name="Mao Q."/>
            <person name="Liang P."/>
            <person name="Zhou C."/>
            <person name="Tian Y."/>
            <person name="Men J."/>
            <person name="Lv X."/>
            <person name="Huang L."/>
            <person name="Zhou J."/>
            <person name="Hu Y."/>
            <person name="Li R."/>
            <person name="Zhang F."/>
            <person name="Lei H."/>
            <person name="Li X."/>
            <person name="Hu X."/>
            <person name="Liang C."/>
            <person name="Xu J."/>
            <person name="Wu Z."/>
            <person name="Yu X."/>
        </authorList>
    </citation>
    <scope>NUCLEOTIDE SEQUENCE</scope>
    <source>
        <strain>Henan</strain>
    </source>
</reference>